<dbReference type="SUPFAM" id="SSF53756">
    <property type="entry name" value="UDP-Glycosyltransferase/glycogen phosphorylase"/>
    <property type="match status" value="1"/>
</dbReference>
<comment type="caution">
    <text evidence="2">The sequence shown here is derived from an EMBL/GenBank/DDBJ whole genome shotgun (WGS) entry which is preliminary data.</text>
</comment>
<feature type="domain" description="Glycosyl transferase family 1" evidence="1">
    <location>
        <begin position="164"/>
        <end position="345"/>
    </location>
</feature>
<dbReference type="GO" id="GO:0006487">
    <property type="term" value="P:protein N-linked glycosylation"/>
    <property type="evidence" value="ECO:0007669"/>
    <property type="project" value="TreeGrafter"/>
</dbReference>
<proteinExistence type="predicted"/>
<accession>A0A2G9Y680</accession>
<dbReference type="InterPro" id="IPR001296">
    <property type="entry name" value="Glyco_trans_1"/>
</dbReference>
<protein>
    <recommendedName>
        <fullName evidence="1">Glycosyl transferase family 1 domain-containing protein</fullName>
    </recommendedName>
</protein>
<organism evidence="2 3">
    <name type="scientific">Candidatus Roizmanbacteria bacterium CG23_combo_of_CG06-09_8_20_14_all_35_49</name>
    <dbReference type="NCBI Taxonomy" id="1974863"/>
    <lineage>
        <taxon>Bacteria</taxon>
        <taxon>Candidatus Roizmaniibacteriota</taxon>
    </lineage>
</organism>
<dbReference type="AlphaFoldDB" id="A0A2G9Y680"/>
<evidence type="ECO:0000313" key="3">
    <source>
        <dbReference type="Proteomes" id="UP000231025"/>
    </source>
</evidence>
<name>A0A2G9Y680_9BACT</name>
<dbReference type="GO" id="GO:0016020">
    <property type="term" value="C:membrane"/>
    <property type="evidence" value="ECO:0007669"/>
    <property type="project" value="TreeGrafter"/>
</dbReference>
<dbReference type="PANTHER" id="PTHR45919:SF1">
    <property type="entry name" value="GDP-MAN:MAN(3)GLCNAC(2)-PP-DOL ALPHA-1,2-MANNOSYLTRANSFERASE"/>
    <property type="match status" value="1"/>
</dbReference>
<dbReference type="Pfam" id="PF00534">
    <property type="entry name" value="Glycos_transf_1"/>
    <property type="match status" value="1"/>
</dbReference>
<dbReference type="Gene3D" id="3.40.50.2000">
    <property type="entry name" value="Glycogen Phosphorylase B"/>
    <property type="match status" value="1"/>
</dbReference>
<dbReference type="GO" id="GO:0004377">
    <property type="term" value="F:GDP-Man:Man(3)GlcNAc(2)-PP-Dol alpha-1,2-mannosyltransferase activity"/>
    <property type="evidence" value="ECO:0007669"/>
    <property type="project" value="InterPro"/>
</dbReference>
<evidence type="ECO:0000259" key="1">
    <source>
        <dbReference type="Pfam" id="PF00534"/>
    </source>
</evidence>
<gene>
    <name evidence="2" type="ORF">COX47_03630</name>
</gene>
<sequence>MKKIGLYNPFLDTLGGGEKHILSIMDALAELGYEISIFWDKNLNREIRNRFAIRSVYLWKWSPNIFKHRSIGNRILRLASLAQDDLKVTYDYFFYVTDGSYFFSSAKKNFVFAMVPDKKLYNLNLLNRLKLWNWQFISNSTFTQKWLKKWGVNSIAIPPYVDDKFFIDKESKKEKIILSVGRFFPHLHSKNQEKIIETFKLLKLSNPSFKDYKLILAGGLKKEDEEYFNQLKSVVRNDSSIIFKTNIPLYELYELYKLSNYFWHFTGLGVDENKHPEGVEHFGIAPLEAIASGCLTFCHSSGGPKDFVIEGETGFLFDNQEKLIVKMIAVEKNPLLQKKVKEKGRIIIKNRFSYQVFKEKVFELL</sequence>
<dbReference type="InterPro" id="IPR038013">
    <property type="entry name" value="ALG11"/>
</dbReference>
<dbReference type="PANTHER" id="PTHR45919">
    <property type="entry name" value="GDP-MAN:MAN(3)GLCNAC(2)-PP-DOL ALPHA-1,2-MANNOSYLTRANSFERASE"/>
    <property type="match status" value="1"/>
</dbReference>
<dbReference type="Proteomes" id="UP000231025">
    <property type="component" value="Unassembled WGS sequence"/>
</dbReference>
<reference evidence="2 3" key="1">
    <citation type="submission" date="2017-09" db="EMBL/GenBank/DDBJ databases">
        <title>Depth-based differentiation of microbial function through sediment-hosted aquifers and enrichment of novel symbionts in the deep terrestrial subsurface.</title>
        <authorList>
            <person name="Probst A.J."/>
            <person name="Ladd B."/>
            <person name="Jarett J.K."/>
            <person name="Geller-Mcgrath D.E."/>
            <person name="Sieber C.M."/>
            <person name="Emerson J.B."/>
            <person name="Anantharaman K."/>
            <person name="Thomas B.C."/>
            <person name="Malmstrom R."/>
            <person name="Stieglmeier M."/>
            <person name="Klingl A."/>
            <person name="Woyke T."/>
            <person name="Ryan C.M."/>
            <person name="Banfield J.F."/>
        </authorList>
    </citation>
    <scope>NUCLEOTIDE SEQUENCE [LARGE SCALE GENOMIC DNA]</scope>
    <source>
        <strain evidence="2">CG23_combo_of_CG06-09_8_20_14_all_35_49</strain>
    </source>
</reference>
<dbReference type="CDD" id="cd03801">
    <property type="entry name" value="GT4_PimA-like"/>
    <property type="match status" value="1"/>
</dbReference>
<evidence type="ECO:0000313" key="2">
    <source>
        <dbReference type="EMBL" id="PIP14749.1"/>
    </source>
</evidence>
<dbReference type="EMBL" id="PCRE01000050">
    <property type="protein sequence ID" value="PIP14749.1"/>
    <property type="molecule type" value="Genomic_DNA"/>
</dbReference>